<keyword evidence="2" id="KW-1003">Cell membrane</keyword>
<dbReference type="PANTHER" id="PTHR24229">
    <property type="entry name" value="NEUROPEPTIDES RECEPTOR"/>
    <property type="match status" value="1"/>
</dbReference>
<protein>
    <recommendedName>
        <fullName evidence="10">G-protein coupled receptors family 1 profile domain-containing protein</fullName>
    </recommendedName>
</protein>
<keyword evidence="4 9" id="KW-1133">Transmembrane helix</keyword>
<evidence type="ECO:0000256" key="9">
    <source>
        <dbReference type="SAM" id="Phobius"/>
    </source>
</evidence>
<evidence type="ECO:0000313" key="12">
    <source>
        <dbReference type="EMBL" id="CAF1536484.1"/>
    </source>
</evidence>
<evidence type="ECO:0000313" key="11">
    <source>
        <dbReference type="EMBL" id="CAF1516197.1"/>
    </source>
</evidence>
<organism evidence="12 14">
    <name type="scientific">Adineta ricciae</name>
    <name type="common">Rotifer</name>
    <dbReference type="NCBI Taxonomy" id="249248"/>
    <lineage>
        <taxon>Eukaryota</taxon>
        <taxon>Metazoa</taxon>
        <taxon>Spiralia</taxon>
        <taxon>Gnathifera</taxon>
        <taxon>Rotifera</taxon>
        <taxon>Eurotatoria</taxon>
        <taxon>Bdelloidea</taxon>
        <taxon>Adinetida</taxon>
        <taxon>Adinetidae</taxon>
        <taxon>Adineta</taxon>
    </lineage>
</organism>
<dbReference type="EMBL" id="CAJNOR010004616">
    <property type="protein sequence ID" value="CAF1516197.1"/>
    <property type="molecule type" value="Genomic_DNA"/>
</dbReference>
<keyword evidence="3 9" id="KW-0812">Transmembrane</keyword>
<feature type="domain" description="G-protein coupled receptors family 1 profile" evidence="10">
    <location>
        <begin position="34"/>
        <end position="296"/>
    </location>
</feature>
<dbReference type="Pfam" id="PF00001">
    <property type="entry name" value="7tm_1"/>
    <property type="match status" value="1"/>
</dbReference>
<feature type="transmembrane region" description="Helical" evidence="9">
    <location>
        <begin position="171"/>
        <end position="201"/>
    </location>
</feature>
<keyword evidence="7" id="KW-0675">Receptor</keyword>
<dbReference type="Gene3D" id="1.20.1070.10">
    <property type="entry name" value="Rhodopsin 7-helix transmembrane proteins"/>
    <property type="match status" value="1"/>
</dbReference>
<dbReference type="EMBL" id="CAJNOJ010000971">
    <property type="protein sequence ID" value="CAF1536484.1"/>
    <property type="molecule type" value="Genomic_DNA"/>
</dbReference>
<feature type="transmembrane region" description="Helical" evidence="9">
    <location>
        <begin position="22"/>
        <end position="42"/>
    </location>
</feature>
<dbReference type="InterPro" id="IPR017452">
    <property type="entry name" value="GPCR_Rhodpsn_7TM"/>
</dbReference>
<evidence type="ECO:0000256" key="8">
    <source>
        <dbReference type="ARBA" id="ARBA00023224"/>
    </source>
</evidence>
<evidence type="ECO:0000259" key="10">
    <source>
        <dbReference type="PROSITE" id="PS50262"/>
    </source>
</evidence>
<dbReference type="AlphaFoldDB" id="A0A815VTU5"/>
<evidence type="ECO:0000313" key="14">
    <source>
        <dbReference type="Proteomes" id="UP000663852"/>
    </source>
</evidence>
<evidence type="ECO:0000256" key="4">
    <source>
        <dbReference type="ARBA" id="ARBA00022989"/>
    </source>
</evidence>
<dbReference type="OrthoDB" id="9990906at2759"/>
<evidence type="ECO:0000256" key="1">
    <source>
        <dbReference type="ARBA" id="ARBA00004651"/>
    </source>
</evidence>
<comment type="caution">
    <text evidence="12">The sequence shown here is derived from an EMBL/GenBank/DDBJ whole genome shotgun (WGS) entry which is preliminary data.</text>
</comment>
<comment type="subcellular location">
    <subcellularLocation>
        <location evidence="1">Cell membrane</location>
        <topology evidence="1">Multi-pass membrane protein</topology>
    </subcellularLocation>
</comment>
<dbReference type="GO" id="GO:0042923">
    <property type="term" value="F:neuropeptide binding"/>
    <property type="evidence" value="ECO:0007669"/>
    <property type="project" value="TreeGrafter"/>
</dbReference>
<proteinExistence type="predicted"/>
<dbReference type="Proteomes" id="UP000663852">
    <property type="component" value="Unassembled WGS sequence"/>
</dbReference>
<dbReference type="PANTHER" id="PTHR24229:SF40">
    <property type="entry name" value="ALLATOSTATIN C RECEPTOR 1-RELATED"/>
    <property type="match status" value="1"/>
</dbReference>
<dbReference type="GO" id="GO:0004930">
    <property type="term" value="F:G protein-coupled receptor activity"/>
    <property type="evidence" value="ECO:0007669"/>
    <property type="project" value="UniProtKB-KW"/>
</dbReference>
<dbReference type="PROSITE" id="PS50262">
    <property type="entry name" value="G_PROTEIN_RECEP_F1_2"/>
    <property type="match status" value="1"/>
</dbReference>
<dbReference type="Proteomes" id="UP000663828">
    <property type="component" value="Unassembled WGS sequence"/>
</dbReference>
<sequence>MGNSTSVIITNLNTIGYWINQIFLPITIILGTFGNLFNIIIFTRPTLRKNPCALYFLCGSINNFFTLYVTILSRYLIVGWSINAASYNDLLCKLRNYAIVIFMNLTLWFVALASIDRYFASSPNARLRQLSSLSIARKIIIFTVVFTFLICLHFLIFLTASQQSYCQASSFGYAVFFQIFIVLTGSTIPIIVMAIFGILTVRNVSSIRNRITPQGDNVQNEPLRANERQMHKMLLMHLLVCLILTVPYGITSIYDPVIRYVFLRTPSAYDTAIYNVTLNITRAMYFTTTIIGFYVYTLTSPRFSSEFKRCCRYGLKIVLTTTKLIQCLPMRFQEIVLGENLMNTNSASMTASRGKRIILLQREQQQQTAVQTTGV</sequence>
<keyword evidence="13" id="KW-1185">Reference proteome</keyword>
<reference evidence="12" key="1">
    <citation type="submission" date="2021-02" db="EMBL/GenBank/DDBJ databases">
        <authorList>
            <person name="Nowell W R."/>
        </authorList>
    </citation>
    <scope>NUCLEOTIDE SEQUENCE</scope>
</reference>
<name>A0A815VTU5_ADIRI</name>
<feature type="transmembrane region" description="Helical" evidence="9">
    <location>
        <begin position="139"/>
        <end position="159"/>
    </location>
</feature>
<evidence type="ECO:0000256" key="7">
    <source>
        <dbReference type="ARBA" id="ARBA00023170"/>
    </source>
</evidence>
<feature type="transmembrane region" description="Helical" evidence="9">
    <location>
        <begin position="234"/>
        <end position="254"/>
    </location>
</feature>
<dbReference type="SUPFAM" id="SSF81321">
    <property type="entry name" value="Family A G protein-coupled receptor-like"/>
    <property type="match status" value="1"/>
</dbReference>
<dbReference type="CDD" id="cd00637">
    <property type="entry name" value="7tm_classA_rhodopsin-like"/>
    <property type="match status" value="1"/>
</dbReference>
<evidence type="ECO:0000256" key="5">
    <source>
        <dbReference type="ARBA" id="ARBA00023040"/>
    </source>
</evidence>
<keyword evidence="5" id="KW-0297">G-protein coupled receptor</keyword>
<dbReference type="GO" id="GO:0007218">
    <property type="term" value="P:neuropeptide signaling pathway"/>
    <property type="evidence" value="ECO:0007669"/>
    <property type="project" value="TreeGrafter"/>
</dbReference>
<feature type="transmembrane region" description="Helical" evidence="9">
    <location>
        <begin position="54"/>
        <end position="77"/>
    </location>
</feature>
<accession>A0A815VTU5</accession>
<evidence type="ECO:0000256" key="6">
    <source>
        <dbReference type="ARBA" id="ARBA00023136"/>
    </source>
</evidence>
<dbReference type="InterPro" id="IPR000276">
    <property type="entry name" value="GPCR_Rhodpsn"/>
</dbReference>
<dbReference type="GO" id="GO:0043005">
    <property type="term" value="C:neuron projection"/>
    <property type="evidence" value="ECO:0007669"/>
    <property type="project" value="TreeGrafter"/>
</dbReference>
<gene>
    <name evidence="12" type="ORF">EDS130_LOCUS44988</name>
    <name evidence="11" type="ORF">XAT740_LOCUS40511</name>
</gene>
<dbReference type="GO" id="GO:0005886">
    <property type="term" value="C:plasma membrane"/>
    <property type="evidence" value="ECO:0007669"/>
    <property type="project" value="UniProtKB-SubCell"/>
</dbReference>
<evidence type="ECO:0000256" key="3">
    <source>
        <dbReference type="ARBA" id="ARBA00022692"/>
    </source>
</evidence>
<keyword evidence="6 9" id="KW-0472">Membrane</keyword>
<keyword evidence="8" id="KW-0807">Transducer</keyword>
<evidence type="ECO:0000256" key="2">
    <source>
        <dbReference type="ARBA" id="ARBA00022475"/>
    </source>
</evidence>
<feature type="transmembrane region" description="Helical" evidence="9">
    <location>
        <begin position="283"/>
        <end position="299"/>
    </location>
</feature>
<evidence type="ECO:0000313" key="13">
    <source>
        <dbReference type="Proteomes" id="UP000663828"/>
    </source>
</evidence>
<feature type="transmembrane region" description="Helical" evidence="9">
    <location>
        <begin position="97"/>
        <end position="119"/>
    </location>
</feature>
<dbReference type="PRINTS" id="PR00237">
    <property type="entry name" value="GPCRRHODOPSN"/>
</dbReference>